<accession>A0ABU6A172</accession>
<organism evidence="3 4">
    <name type="scientific">Aquimarina gracilis</name>
    <dbReference type="NCBI Taxonomy" id="874422"/>
    <lineage>
        <taxon>Bacteria</taxon>
        <taxon>Pseudomonadati</taxon>
        <taxon>Bacteroidota</taxon>
        <taxon>Flavobacteriia</taxon>
        <taxon>Flavobacteriales</taxon>
        <taxon>Flavobacteriaceae</taxon>
        <taxon>Aquimarina</taxon>
    </lineage>
</organism>
<feature type="signal peptide" evidence="1">
    <location>
        <begin position="1"/>
        <end position="23"/>
    </location>
</feature>
<feature type="chain" id="PRO_5046747650" evidence="1">
    <location>
        <begin position="24"/>
        <end position="172"/>
    </location>
</feature>
<gene>
    <name evidence="3" type="ORF">U6A24_20330</name>
</gene>
<evidence type="ECO:0000256" key="1">
    <source>
        <dbReference type="SAM" id="SignalP"/>
    </source>
</evidence>
<dbReference type="InterPro" id="IPR007280">
    <property type="entry name" value="Peptidase_C_arc/bac"/>
</dbReference>
<evidence type="ECO:0000313" key="3">
    <source>
        <dbReference type="EMBL" id="MEB3347836.1"/>
    </source>
</evidence>
<evidence type="ECO:0000259" key="2">
    <source>
        <dbReference type="Pfam" id="PF04151"/>
    </source>
</evidence>
<dbReference type="Pfam" id="PF04151">
    <property type="entry name" value="PPC"/>
    <property type="match status" value="1"/>
</dbReference>
<protein>
    <submittedName>
        <fullName evidence="3">PPC domain-containing protein</fullName>
    </submittedName>
</protein>
<feature type="domain" description="Peptidase C-terminal archaeal/bacterial" evidence="2">
    <location>
        <begin position="52"/>
        <end position="128"/>
    </location>
</feature>
<keyword evidence="4" id="KW-1185">Reference proteome</keyword>
<evidence type="ECO:0000313" key="4">
    <source>
        <dbReference type="Proteomes" id="UP001327027"/>
    </source>
</evidence>
<dbReference type="PROSITE" id="PS51257">
    <property type="entry name" value="PROKAR_LIPOPROTEIN"/>
    <property type="match status" value="1"/>
</dbReference>
<comment type="caution">
    <text evidence="3">The sequence shown here is derived from an EMBL/GenBank/DDBJ whole genome shotgun (WGS) entry which is preliminary data.</text>
</comment>
<dbReference type="Proteomes" id="UP001327027">
    <property type="component" value="Unassembled WGS sequence"/>
</dbReference>
<dbReference type="EMBL" id="JAYKLX010000010">
    <property type="protein sequence ID" value="MEB3347836.1"/>
    <property type="molecule type" value="Genomic_DNA"/>
</dbReference>
<proteinExistence type="predicted"/>
<dbReference type="RefSeq" id="WP_324181856.1">
    <property type="nucleotide sequence ID" value="NZ_BAABAW010000011.1"/>
</dbReference>
<reference evidence="3 4" key="1">
    <citation type="journal article" date="2013" name="Int. J. Syst. Evol. Microbiol.">
        <title>Aquimarina gracilis sp. nov., isolated from the gut microflora of a mussel, Mytilus coruscus, and emended description of Aquimarina spongiae.</title>
        <authorList>
            <person name="Park S.C."/>
            <person name="Choe H.N."/>
            <person name="Baik K.S."/>
            <person name="Seong C.N."/>
        </authorList>
    </citation>
    <scope>NUCLEOTIDE SEQUENCE [LARGE SCALE GENOMIC DNA]</scope>
    <source>
        <strain evidence="3 4">PSC32</strain>
    </source>
</reference>
<sequence length="172" mass="18610">MKTQILKALLVLSIIFFVSCSNDDDATPVDTGVTLFEKEGEWDCEIGHTCEDIYQFEFKEGSRISISIDNVTGSSVVSLDLAADFGQFGGPNILNEGALSYYGCTGQDGEVSLANILISETGTYNLAIARDWGLSAGFDGTYKLIIVSDTSFTEGIAPTNDTEVQNYVRECL</sequence>
<keyword evidence="1" id="KW-0732">Signal</keyword>
<name>A0ABU6A172_9FLAO</name>